<dbReference type="InterPro" id="IPR024078">
    <property type="entry name" value="LmbE-like_dom_sf"/>
</dbReference>
<dbReference type="PANTHER" id="PTHR12993:SF28">
    <property type="entry name" value="LMBE FAMILY PROTEIN"/>
    <property type="match status" value="1"/>
</dbReference>
<sequence length="244" mass="27213">MPQEPETQRAMVIVAHPDDAEFGCAGTVARWSDEGWHVTYVILTDGSGGGPDDAMDVGPAARQAISRQRKAEQRAAADVLGVKEVLFLDYPDGSLQPTLELRRDIVRVVRQYRPARVIIPSPDRVWVPSYVLRRQHPDHLAAGQAALAALYPAAQNPWDFPELLAEGLAPHRVSEIYVIGAPTLNYAVDITSTLDRKIEALRAHRSQLGDRFGEIERMIRTAAAERGVKHGMEYAEEFHRIVHW</sequence>
<evidence type="ECO:0000313" key="2">
    <source>
        <dbReference type="Proteomes" id="UP001165306"/>
    </source>
</evidence>
<dbReference type="Gene3D" id="3.40.50.10320">
    <property type="entry name" value="LmbE-like"/>
    <property type="match status" value="1"/>
</dbReference>
<dbReference type="AlphaFoldDB" id="A0AA41WBB3"/>
<protein>
    <submittedName>
        <fullName evidence="1">PIG-L family deacetylase</fullName>
    </submittedName>
</protein>
<dbReference type="SUPFAM" id="SSF102588">
    <property type="entry name" value="LmbE-like"/>
    <property type="match status" value="1"/>
</dbReference>
<dbReference type="Proteomes" id="UP001165306">
    <property type="component" value="Unassembled WGS sequence"/>
</dbReference>
<dbReference type="EMBL" id="JAMSLR010000003">
    <property type="protein sequence ID" value="MCM8748492.1"/>
    <property type="molecule type" value="Genomic_DNA"/>
</dbReference>
<gene>
    <name evidence="1" type="ORF">NET02_04990</name>
</gene>
<organism evidence="1 2">
    <name type="scientific">Thermalbibacter longus</name>
    <dbReference type="NCBI Taxonomy" id="2951981"/>
    <lineage>
        <taxon>Bacteria</taxon>
        <taxon>Pseudomonadati</taxon>
        <taxon>Thermomicrobiota</taxon>
        <taxon>Thermomicrobia</taxon>
        <taxon>Thermomicrobiales</taxon>
        <taxon>Thermomicrobiaceae</taxon>
        <taxon>Thermalbibacter</taxon>
    </lineage>
</organism>
<accession>A0AA41WBB3</accession>
<dbReference type="RefSeq" id="WP_284056274.1">
    <property type="nucleotide sequence ID" value="NZ_JAMSLR010000003.1"/>
</dbReference>
<dbReference type="Pfam" id="PF02585">
    <property type="entry name" value="PIG-L"/>
    <property type="match status" value="1"/>
</dbReference>
<name>A0AA41WBB3_9BACT</name>
<proteinExistence type="predicted"/>
<keyword evidence="2" id="KW-1185">Reference proteome</keyword>
<reference evidence="1" key="1">
    <citation type="submission" date="2022-06" db="EMBL/GenBank/DDBJ databases">
        <title>CFH 74404 Thermomicrobiaceae sp.</title>
        <authorList>
            <person name="Ming H."/>
            <person name="Li W.-J."/>
            <person name="Zhao Z."/>
        </authorList>
    </citation>
    <scope>NUCLEOTIDE SEQUENCE</scope>
    <source>
        <strain evidence="1">CFH 74404</strain>
    </source>
</reference>
<dbReference type="PANTHER" id="PTHR12993">
    <property type="entry name" value="N-ACETYLGLUCOSAMINYL-PHOSPHATIDYLINOSITOL DE-N-ACETYLASE-RELATED"/>
    <property type="match status" value="1"/>
</dbReference>
<comment type="caution">
    <text evidence="1">The sequence shown here is derived from an EMBL/GenBank/DDBJ whole genome shotgun (WGS) entry which is preliminary data.</text>
</comment>
<dbReference type="InterPro" id="IPR003737">
    <property type="entry name" value="GlcNAc_PI_deacetylase-related"/>
</dbReference>
<dbReference type="GO" id="GO:0016811">
    <property type="term" value="F:hydrolase activity, acting on carbon-nitrogen (but not peptide) bonds, in linear amides"/>
    <property type="evidence" value="ECO:0007669"/>
    <property type="project" value="TreeGrafter"/>
</dbReference>
<evidence type="ECO:0000313" key="1">
    <source>
        <dbReference type="EMBL" id="MCM8748492.1"/>
    </source>
</evidence>